<dbReference type="Proteomes" id="UP001620645">
    <property type="component" value="Unassembled WGS sequence"/>
</dbReference>
<evidence type="ECO:0000313" key="2">
    <source>
        <dbReference type="Proteomes" id="UP001620645"/>
    </source>
</evidence>
<protein>
    <submittedName>
        <fullName evidence="1">Uncharacterized protein</fullName>
    </submittedName>
</protein>
<evidence type="ECO:0000313" key="1">
    <source>
        <dbReference type="EMBL" id="KAL3090036.1"/>
    </source>
</evidence>
<dbReference type="AlphaFoldDB" id="A0ABD2JHD6"/>
<gene>
    <name evidence="1" type="ORF">niasHS_006488</name>
</gene>
<reference evidence="1 2" key="1">
    <citation type="submission" date="2024-10" db="EMBL/GenBank/DDBJ databases">
        <authorList>
            <person name="Kim D."/>
        </authorList>
    </citation>
    <scope>NUCLEOTIDE SEQUENCE [LARGE SCALE GENOMIC DNA]</scope>
    <source>
        <strain evidence="1">Taebaek</strain>
    </source>
</reference>
<name>A0ABD2JHD6_HETSC</name>
<proteinExistence type="predicted"/>
<accession>A0ABD2JHD6</accession>
<comment type="caution">
    <text evidence="1">The sequence shown here is derived from an EMBL/GenBank/DDBJ whole genome shotgun (WGS) entry which is preliminary data.</text>
</comment>
<sequence>MASFYSFVDEDVVAFVDRFRRRNLLDNLQLVVITVELSRNVWCQTLLDAMAPRSIKSLEGYLQQYLQRCSSLEYIQVWDAFDHNNLDRGADGKPMNDKEGWPLYRTLIDWVTLTYAIGHDNKPFNGITEENAATNEAFRYKQDYHFQLRRGPRALNGRTMAKKDH</sequence>
<dbReference type="EMBL" id="JBICCN010000143">
    <property type="protein sequence ID" value="KAL3090036.1"/>
    <property type="molecule type" value="Genomic_DNA"/>
</dbReference>
<keyword evidence="2" id="KW-1185">Reference proteome</keyword>
<organism evidence="1 2">
    <name type="scientific">Heterodera schachtii</name>
    <name type="common">Sugarbeet cyst nematode worm</name>
    <name type="synonym">Tylenchus schachtii</name>
    <dbReference type="NCBI Taxonomy" id="97005"/>
    <lineage>
        <taxon>Eukaryota</taxon>
        <taxon>Metazoa</taxon>
        <taxon>Ecdysozoa</taxon>
        <taxon>Nematoda</taxon>
        <taxon>Chromadorea</taxon>
        <taxon>Rhabditida</taxon>
        <taxon>Tylenchina</taxon>
        <taxon>Tylenchomorpha</taxon>
        <taxon>Tylenchoidea</taxon>
        <taxon>Heteroderidae</taxon>
        <taxon>Heteroderinae</taxon>
        <taxon>Heterodera</taxon>
    </lineage>
</organism>